<reference evidence="2" key="1">
    <citation type="submission" date="2020-06" db="EMBL/GenBank/DDBJ databases">
        <authorList>
            <person name="Onetto C."/>
        </authorList>
    </citation>
    <scope>NUCLEOTIDE SEQUENCE</scope>
</reference>
<feature type="region of interest" description="Disordered" evidence="1">
    <location>
        <begin position="481"/>
        <end position="555"/>
    </location>
</feature>
<feature type="region of interest" description="Disordered" evidence="1">
    <location>
        <begin position="46"/>
        <end position="66"/>
    </location>
</feature>
<organism evidence="2 3">
    <name type="scientific">Aureobasidium uvarum</name>
    <dbReference type="NCBI Taxonomy" id="2773716"/>
    <lineage>
        <taxon>Eukaryota</taxon>
        <taxon>Fungi</taxon>
        <taxon>Dikarya</taxon>
        <taxon>Ascomycota</taxon>
        <taxon>Pezizomycotina</taxon>
        <taxon>Dothideomycetes</taxon>
        <taxon>Dothideomycetidae</taxon>
        <taxon>Dothideales</taxon>
        <taxon>Saccotheciaceae</taxon>
        <taxon>Aureobasidium</taxon>
    </lineage>
</organism>
<feature type="region of interest" description="Disordered" evidence="1">
    <location>
        <begin position="84"/>
        <end position="109"/>
    </location>
</feature>
<dbReference type="EMBL" id="CAINUL010000014">
    <property type="protein sequence ID" value="CAD0111983.1"/>
    <property type="molecule type" value="Genomic_DNA"/>
</dbReference>
<gene>
    <name evidence="2" type="ORF">AWRI4620_LOCUS6238</name>
</gene>
<proteinExistence type="predicted"/>
<dbReference type="Proteomes" id="UP000745764">
    <property type="component" value="Unassembled WGS sequence"/>
</dbReference>
<evidence type="ECO:0000313" key="2">
    <source>
        <dbReference type="EMBL" id="CAD0111983.1"/>
    </source>
</evidence>
<dbReference type="OrthoDB" id="3648773at2759"/>
<feature type="compositionally biased region" description="Polar residues" evidence="1">
    <location>
        <begin position="336"/>
        <end position="347"/>
    </location>
</feature>
<dbReference type="AlphaFoldDB" id="A0A9N8KHF2"/>
<name>A0A9N8KHF2_9PEZI</name>
<feature type="region of interest" description="Disordered" evidence="1">
    <location>
        <begin position="293"/>
        <end position="376"/>
    </location>
</feature>
<accession>A0A9N8KHF2</accession>
<keyword evidence="3" id="KW-1185">Reference proteome</keyword>
<evidence type="ECO:0000256" key="1">
    <source>
        <dbReference type="SAM" id="MobiDB-lite"/>
    </source>
</evidence>
<feature type="non-terminal residue" evidence="2">
    <location>
        <position position="555"/>
    </location>
</feature>
<comment type="caution">
    <text evidence="2">The sequence shown here is derived from an EMBL/GenBank/DDBJ whole genome shotgun (WGS) entry which is preliminary data.</text>
</comment>
<feature type="compositionally biased region" description="Polar residues" evidence="1">
    <location>
        <begin position="360"/>
        <end position="376"/>
    </location>
</feature>
<protein>
    <submittedName>
        <fullName evidence="2">Uncharacterized protein</fullName>
    </submittedName>
</protein>
<evidence type="ECO:0000313" key="3">
    <source>
        <dbReference type="Proteomes" id="UP000745764"/>
    </source>
</evidence>
<sequence>MPYYDYVDDKRTFQRGIFSLFAVVLAGLCFANPGAMASQSQKPVRVGFVEQQQRQPEQPRRTPSLEKNSLSHFFEGWHEGSLSLPSGSGLRPPHAPSPQPSPKTQLSSVNPFEIRRPLRLGEHSQGALKLPNTALANDGFFALSKHDNQDDYALTGTPTIELHPAQHKLSSSTAAAVPTPTSFSSDKWSSSEASSFAHVLQRERITKKNFKKVMVAPPHLSLATTHRPAPPRTIVSSPAIVMQSAPPSPGFQPPLKSMTFSETLNKSSDMSSSRQGAAPPHISFYNSKLKARRAKASMAPGHSIGTAIHKTSTSSSSKGHHRSGASQGPKPRIATQPKSSDSIATRGTHSRPRHPGNPVSFVSTVGSTAESVNQGQEETIAPPALEDAPKQGFLRVLTVHSIVPAPIRREATKILRPESSYRRQSIQPSIMSRSPSPGPRCFGLFGIRSCRRRNTHVSVQTVSTVKGSALRRKDSYVGADGREYTHRPVPGLSFLPSEMQRVNTPPMGRGTQSPNSRSRGFFFDYTSPPGVGDEAETRRDSVAGSTELRRKPSSP</sequence>